<evidence type="ECO:0000313" key="1">
    <source>
        <dbReference type="EMBL" id="MDO7905478.1"/>
    </source>
</evidence>
<name>A0ABT9C890_9BACL</name>
<evidence type="ECO:0000313" key="2">
    <source>
        <dbReference type="Proteomes" id="UP001240171"/>
    </source>
</evidence>
<protein>
    <submittedName>
        <fullName evidence="1">Uncharacterized protein</fullName>
    </submittedName>
</protein>
<dbReference type="RefSeq" id="WP_305022640.1">
    <property type="nucleotide sequence ID" value="NZ_JAUQTB010000001.1"/>
</dbReference>
<sequence length="123" mass="12672">MSDKNILAYFKSPEEAEAAAMKLKALRVIDMSIDRFSRYPGGSISYGIPVISGNISSLAALTQNGAFSSAIDGILAAADPAASGMSDGGQGGPTGRDILLTVVVNQDVHERALAIVEQCGGMI</sequence>
<accession>A0ABT9C890</accession>
<organism evidence="1 2">
    <name type="scientific">Paenibacillus lacisoli</name>
    <dbReference type="NCBI Taxonomy" id="3064525"/>
    <lineage>
        <taxon>Bacteria</taxon>
        <taxon>Bacillati</taxon>
        <taxon>Bacillota</taxon>
        <taxon>Bacilli</taxon>
        <taxon>Bacillales</taxon>
        <taxon>Paenibacillaceae</taxon>
        <taxon>Paenibacillus</taxon>
    </lineage>
</organism>
<gene>
    <name evidence="1" type="ORF">Q5741_03510</name>
</gene>
<proteinExistence type="predicted"/>
<keyword evidence="2" id="KW-1185">Reference proteome</keyword>
<dbReference type="Proteomes" id="UP001240171">
    <property type="component" value="Unassembled WGS sequence"/>
</dbReference>
<comment type="caution">
    <text evidence="1">The sequence shown here is derived from an EMBL/GenBank/DDBJ whole genome shotgun (WGS) entry which is preliminary data.</text>
</comment>
<dbReference type="EMBL" id="JAUQTB010000001">
    <property type="protein sequence ID" value="MDO7905478.1"/>
    <property type="molecule type" value="Genomic_DNA"/>
</dbReference>
<reference evidence="1 2" key="1">
    <citation type="submission" date="2023-07" db="EMBL/GenBank/DDBJ databases">
        <title>Paenibacillus sp. JX-17 nov. isolated from soil.</title>
        <authorList>
            <person name="Wan Y."/>
            <person name="Liu B."/>
        </authorList>
    </citation>
    <scope>NUCLEOTIDE SEQUENCE [LARGE SCALE GENOMIC DNA]</scope>
    <source>
        <strain evidence="1 2">JX-17</strain>
    </source>
</reference>